<dbReference type="InterPro" id="IPR036259">
    <property type="entry name" value="MFS_trans_sf"/>
</dbReference>
<dbReference type="PRINTS" id="PR01036">
    <property type="entry name" value="TCRTETB"/>
</dbReference>
<name>A0AAP3GYH3_9LACO</name>
<keyword evidence="4 6" id="KW-1133">Transmembrane helix</keyword>
<feature type="transmembrane region" description="Helical" evidence="6">
    <location>
        <begin position="430"/>
        <end position="451"/>
    </location>
</feature>
<dbReference type="Pfam" id="PF07690">
    <property type="entry name" value="MFS_1"/>
    <property type="match status" value="1"/>
</dbReference>
<feature type="transmembrane region" description="Helical" evidence="6">
    <location>
        <begin position="168"/>
        <end position="188"/>
    </location>
</feature>
<proteinExistence type="predicted"/>
<evidence type="ECO:0000256" key="1">
    <source>
        <dbReference type="ARBA" id="ARBA00004651"/>
    </source>
</evidence>
<evidence type="ECO:0000313" key="9">
    <source>
        <dbReference type="Proteomes" id="UP001213015"/>
    </source>
</evidence>
<dbReference type="Gene3D" id="1.20.1720.10">
    <property type="entry name" value="Multidrug resistance protein D"/>
    <property type="match status" value="1"/>
</dbReference>
<organism evidence="8 9">
    <name type="scientific">Lactobacillus mulieris</name>
    <dbReference type="NCBI Taxonomy" id="2508708"/>
    <lineage>
        <taxon>Bacteria</taxon>
        <taxon>Bacillati</taxon>
        <taxon>Bacillota</taxon>
        <taxon>Bacilli</taxon>
        <taxon>Lactobacillales</taxon>
        <taxon>Lactobacillaceae</taxon>
        <taxon>Lactobacillus</taxon>
    </lineage>
</organism>
<dbReference type="PROSITE" id="PS50850">
    <property type="entry name" value="MFS"/>
    <property type="match status" value="1"/>
</dbReference>
<feature type="transmembrane region" description="Helical" evidence="6">
    <location>
        <begin position="327"/>
        <end position="346"/>
    </location>
</feature>
<evidence type="ECO:0000256" key="5">
    <source>
        <dbReference type="ARBA" id="ARBA00023136"/>
    </source>
</evidence>
<reference evidence="8" key="1">
    <citation type="submission" date="2022-01" db="EMBL/GenBank/DDBJ databases">
        <title>VMRC isolate genome collection.</title>
        <authorList>
            <person name="France M."/>
            <person name="Rutt L."/>
            <person name="Humphrys M."/>
            <person name="Ravel J."/>
        </authorList>
    </citation>
    <scope>NUCLEOTIDE SEQUENCE</scope>
    <source>
        <strain evidence="8">C0127B5</strain>
    </source>
</reference>
<dbReference type="PANTHER" id="PTHR42718:SF35">
    <property type="entry name" value="BLL0718 PROTEIN"/>
    <property type="match status" value="1"/>
</dbReference>
<dbReference type="RefSeq" id="WP_006586134.1">
    <property type="nucleotide sequence ID" value="NZ_CABMGH010000068.1"/>
</dbReference>
<dbReference type="Proteomes" id="UP001213015">
    <property type="component" value="Unassembled WGS sequence"/>
</dbReference>
<dbReference type="AlphaFoldDB" id="A0AAP3GYH3"/>
<protein>
    <submittedName>
        <fullName evidence="8">MFS transporter</fullName>
    </submittedName>
</protein>
<dbReference type="GO" id="GO:0022857">
    <property type="term" value="F:transmembrane transporter activity"/>
    <property type="evidence" value="ECO:0007669"/>
    <property type="project" value="InterPro"/>
</dbReference>
<feature type="transmembrane region" description="Helical" evidence="6">
    <location>
        <begin position="224"/>
        <end position="242"/>
    </location>
</feature>
<dbReference type="InterPro" id="IPR020846">
    <property type="entry name" value="MFS_dom"/>
</dbReference>
<keyword evidence="3 6" id="KW-0812">Transmembrane</keyword>
<keyword evidence="5 6" id="KW-0472">Membrane</keyword>
<feature type="transmembrane region" description="Helical" evidence="6">
    <location>
        <begin position="115"/>
        <end position="133"/>
    </location>
</feature>
<feature type="transmembrane region" description="Helical" evidence="6">
    <location>
        <begin position="81"/>
        <end position="109"/>
    </location>
</feature>
<sequence length="463" mass="49855">MDKVEKAVDPKIKKLLLSLFVLFIMTNLMVQAFVTASPLIAKSFKITASLSSMQSTITTLAMGVGSVIFGTLSDYIPARKLLLFGVTLISVGSIIGFAFQSFYVSIIIARALQSLGQATISSLVIVIISRYISGKAKVRYFAYYTGCFQVAQSAGVLIGGLITAYVPWQVLLLLPLVAIFFLPIILTCAPNDNGGTKQHVDFMGLLMFAVTIILSILFVNSLTMGYLVGILVLLAIFLVYISKNNKAFITPQFFKQNRSFPRAILITVGIYCGQFAYTFLTTFIVSYGYHQSLSNVSAIFLPAYIASAVAGILGGDKFLKILGQEKTIILGMIMMTAGFLVAGLLINLGSVVLSIGAVLYFVGNTIMYSPLLDTVTGVIPKSEIGRGAGMFDLSINISGSLGVAISGKLISTKAFDGFNFFHANVGLVTFQNIFLVFALIALITIVTYFACQNKFEAAMKANA</sequence>
<feature type="transmembrane region" description="Helical" evidence="6">
    <location>
        <begin position="352"/>
        <end position="372"/>
    </location>
</feature>
<gene>
    <name evidence="8" type="ORF">L2422_07790</name>
</gene>
<evidence type="ECO:0000256" key="4">
    <source>
        <dbReference type="ARBA" id="ARBA00022989"/>
    </source>
</evidence>
<comment type="caution">
    <text evidence="8">The sequence shown here is derived from an EMBL/GenBank/DDBJ whole genome shotgun (WGS) entry which is preliminary data.</text>
</comment>
<feature type="transmembrane region" description="Helical" evidence="6">
    <location>
        <begin position="393"/>
        <end position="410"/>
    </location>
</feature>
<feature type="transmembrane region" description="Helical" evidence="6">
    <location>
        <begin position="140"/>
        <end position="162"/>
    </location>
</feature>
<accession>A0AAP3GYH3</accession>
<dbReference type="EMBL" id="JAKHLF010000017">
    <property type="protein sequence ID" value="MCZ3845388.1"/>
    <property type="molecule type" value="Genomic_DNA"/>
</dbReference>
<comment type="subcellular location">
    <subcellularLocation>
        <location evidence="1">Cell membrane</location>
        <topology evidence="1">Multi-pass membrane protein</topology>
    </subcellularLocation>
</comment>
<feature type="transmembrane region" description="Helical" evidence="6">
    <location>
        <begin position="46"/>
        <end position="69"/>
    </location>
</feature>
<dbReference type="InterPro" id="IPR011701">
    <property type="entry name" value="MFS"/>
</dbReference>
<evidence type="ECO:0000256" key="2">
    <source>
        <dbReference type="ARBA" id="ARBA00022448"/>
    </source>
</evidence>
<feature type="domain" description="Major facilitator superfamily (MFS) profile" evidence="7">
    <location>
        <begin position="15"/>
        <end position="456"/>
    </location>
</feature>
<dbReference type="Gene3D" id="1.20.1250.20">
    <property type="entry name" value="MFS general substrate transporter like domains"/>
    <property type="match status" value="1"/>
</dbReference>
<keyword evidence="2" id="KW-0813">Transport</keyword>
<feature type="transmembrane region" description="Helical" evidence="6">
    <location>
        <begin position="200"/>
        <end position="218"/>
    </location>
</feature>
<evidence type="ECO:0000256" key="3">
    <source>
        <dbReference type="ARBA" id="ARBA00022692"/>
    </source>
</evidence>
<dbReference type="GO" id="GO:0005886">
    <property type="term" value="C:plasma membrane"/>
    <property type="evidence" value="ECO:0007669"/>
    <property type="project" value="UniProtKB-SubCell"/>
</dbReference>
<dbReference type="SUPFAM" id="SSF103473">
    <property type="entry name" value="MFS general substrate transporter"/>
    <property type="match status" value="1"/>
</dbReference>
<feature type="transmembrane region" description="Helical" evidence="6">
    <location>
        <begin position="263"/>
        <end position="289"/>
    </location>
</feature>
<feature type="transmembrane region" description="Helical" evidence="6">
    <location>
        <begin position="295"/>
        <end position="315"/>
    </location>
</feature>
<evidence type="ECO:0000256" key="6">
    <source>
        <dbReference type="SAM" id="Phobius"/>
    </source>
</evidence>
<evidence type="ECO:0000259" key="7">
    <source>
        <dbReference type="PROSITE" id="PS50850"/>
    </source>
</evidence>
<dbReference type="PANTHER" id="PTHR42718">
    <property type="entry name" value="MAJOR FACILITATOR SUPERFAMILY MULTIDRUG TRANSPORTER MFSC"/>
    <property type="match status" value="1"/>
</dbReference>
<evidence type="ECO:0000313" key="8">
    <source>
        <dbReference type="EMBL" id="MCZ3845388.1"/>
    </source>
</evidence>